<feature type="region of interest" description="Disordered" evidence="1">
    <location>
        <begin position="394"/>
        <end position="623"/>
    </location>
</feature>
<feature type="compositionally biased region" description="Basic and acidic residues" evidence="1">
    <location>
        <begin position="553"/>
        <end position="574"/>
    </location>
</feature>
<evidence type="ECO:0000256" key="1">
    <source>
        <dbReference type="SAM" id="MobiDB-lite"/>
    </source>
</evidence>
<dbReference type="PANTHER" id="PTHR39611:SF1">
    <property type="entry name" value="HYDROXYPROLINE-RICH GLYCOPROTEIN DZ-HRGP"/>
    <property type="match status" value="1"/>
</dbReference>
<keyword evidence="4" id="KW-1185">Reference proteome</keyword>
<feature type="compositionally biased region" description="Pro residues" evidence="1">
    <location>
        <begin position="400"/>
        <end position="416"/>
    </location>
</feature>
<organism evidence="3 4">
    <name type="scientific">Zopfia rhizophila CBS 207.26</name>
    <dbReference type="NCBI Taxonomy" id="1314779"/>
    <lineage>
        <taxon>Eukaryota</taxon>
        <taxon>Fungi</taxon>
        <taxon>Dikarya</taxon>
        <taxon>Ascomycota</taxon>
        <taxon>Pezizomycotina</taxon>
        <taxon>Dothideomycetes</taxon>
        <taxon>Dothideomycetes incertae sedis</taxon>
        <taxon>Zopfiaceae</taxon>
        <taxon>Zopfia</taxon>
    </lineage>
</organism>
<evidence type="ECO:0000313" key="4">
    <source>
        <dbReference type="Proteomes" id="UP000800200"/>
    </source>
</evidence>
<sequence length="623" mass="70218">MAAYDGYRAHPNQSDPHQPPYPASYDQAYDPRSYQPSSHHHNSHYPPEPSSPRSRASSRARSDGFPQPSQQPLNNALNNAFDNLDTAKGLDPDLIAQITEEVKKSVLNDIKLNGGVTGQPQPPPPQQYIPPQSPTSTSASFPTRNVYTPPSPKHHDYSSHGSESPDPLARDPMFDSSGNTPTPRHERSAPVDIPQERGAMSRPSPAQRMSTDGDFTPIEKMWQHLFDPSGQPMPRLGQFLRGLAIHLIDDYEPKKSLVIPPSKMLKFYDDVKLSDEIYPWHKIFGQLPYATLSRIYRDMRCQHHLIQEHVADQPHIPALTPEGFQDWMTAMIQAYPDAEYRRMSKAVLDMPISNADDCKERFPKELPRRLFPSQENLQAQQRCAAVLSAEGVGPLRRAPTFPPPPPMGPSSIPPPSLERERSPYASQPNSRAIESDDDDNEPLSIPLERERKPYSSAPGCGKVYNDDVGKGMKSEADIHDHRRRTQSTASHNQWAPPPHASHHHHHPRTGSQLNGRRPRSPSFSNYGTQSDPNVGDIPRTYYSTPNIYDSEDENRRFAKDAERKRNDWARRQAEEDAGGPRKSTTGLSDSSYESQARSVYDDGYYRDRGGSNGYDSRGYDRRY</sequence>
<evidence type="ECO:0000313" key="3">
    <source>
        <dbReference type="EMBL" id="KAF2190668.1"/>
    </source>
</evidence>
<dbReference type="OrthoDB" id="5413703at2759"/>
<feature type="compositionally biased region" description="Basic and acidic residues" evidence="1">
    <location>
        <begin position="599"/>
        <end position="609"/>
    </location>
</feature>
<evidence type="ECO:0000259" key="2">
    <source>
        <dbReference type="Pfam" id="PF24355"/>
    </source>
</evidence>
<dbReference type="Proteomes" id="UP000800200">
    <property type="component" value="Unassembled WGS sequence"/>
</dbReference>
<feature type="compositionally biased region" description="Polar residues" evidence="1">
    <location>
        <begin position="521"/>
        <end position="532"/>
    </location>
</feature>
<feature type="compositionally biased region" description="Basic and acidic residues" evidence="1">
    <location>
        <begin position="464"/>
        <end position="480"/>
    </location>
</feature>
<protein>
    <recommendedName>
        <fullName evidence="2">DUF7514 domain-containing protein</fullName>
    </recommendedName>
</protein>
<accession>A0A6A6EIX4</accession>
<feature type="compositionally biased region" description="Polar residues" evidence="1">
    <location>
        <begin position="582"/>
        <end position="597"/>
    </location>
</feature>
<dbReference type="PANTHER" id="PTHR39611">
    <property type="entry name" value="HYDROXYPROLINE-RICH GLYCOPROTEIN DZ-HRGP-RELATED"/>
    <property type="match status" value="1"/>
</dbReference>
<reference evidence="3" key="1">
    <citation type="journal article" date="2020" name="Stud. Mycol.">
        <title>101 Dothideomycetes genomes: a test case for predicting lifestyles and emergence of pathogens.</title>
        <authorList>
            <person name="Haridas S."/>
            <person name="Albert R."/>
            <person name="Binder M."/>
            <person name="Bloem J."/>
            <person name="Labutti K."/>
            <person name="Salamov A."/>
            <person name="Andreopoulos B."/>
            <person name="Baker S."/>
            <person name="Barry K."/>
            <person name="Bills G."/>
            <person name="Bluhm B."/>
            <person name="Cannon C."/>
            <person name="Castanera R."/>
            <person name="Culley D."/>
            <person name="Daum C."/>
            <person name="Ezra D."/>
            <person name="Gonzalez J."/>
            <person name="Henrissat B."/>
            <person name="Kuo A."/>
            <person name="Liang C."/>
            <person name="Lipzen A."/>
            <person name="Lutzoni F."/>
            <person name="Magnuson J."/>
            <person name="Mondo S."/>
            <person name="Nolan M."/>
            <person name="Ohm R."/>
            <person name="Pangilinan J."/>
            <person name="Park H.-J."/>
            <person name="Ramirez L."/>
            <person name="Alfaro M."/>
            <person name="Sun H."/>
            <person name="Tritt A."/>
            <person name="Yoshinaga Y."/>
            <person name="Zwiers L.-H."/>
            <person name="Turgeon B."/>
            <person name="Goodwin S."/>
            <person name="Spatafora J."/>
            <person name="Crous P."/>
            <person name="Grigoriev I."/>
        </authorList>
    </citation>
    <scope>NUCLEOTIDE SEQUENCE</scope>
    <source>
        <strain evidence="3">CBS 207.26</strain>
    </source>
</reference>
<feature type="compositionally biased region" description="Low complexity" evidence="1">
    <location>
        <begin position="73"/>
        <end position="84"/>
    </location>
</feature>
<gene>
    <name evidence="3" type="ORF">K469DRAFT_559960</name>
</gene>
<dbReference type="Pfam" id="PF24355">
    <property type="entry name" value="DUF7514"/>
    <property type="match status" value="1"/>
</dbReference>
<dbReference type="InterPro" id="IPR055936">
    <property type="entry name" value="DUF7514"/>
</dbReference>
<name>A0A6A6EIX4_9PEZI</name>
<feature type="compositionally biased region" description="Pro residues" evidence="1">
    <location>
        <begin position="120"/>
        <end position="133"/>
    </location>
</feature>
<proteinExistence type="predicted"/>
<dbReference type="EMBL" id="ML994618">
    <property type="protein sequence ID" value="KAF2190668.1"/>
    <property type="molecule type" value="Genomic_DNA"/>
</dbReference>
<feature type="compositionally biased region" description="Polar residues" evidence="1">
    <location>
        <begin position="135"/>
        <end position="148"/>
    </location>
</feature>
<feature type="domain" description="DUF7514" evidence="2">
    <location>
        <begin position="224"/>
        <end position="386"/>
    </location>
</feature>
<feature type="region of interest" description="Disordered" evidence="1">
    <location>
        <begin position="113"/>
        <end position="209"/>
    </location>
</feature>
<feature type="region of interest" description="Disordered" evidence="1">
    <location>
        <begin position="1"/>
        <end position="87"/>
    </location>
</feature>
<dbReference type="AlphaFoldDB" id="A0A6A6EIX4"/>